<evidence type="ECO:0000313" key="2">
    <source>
        <dbReference type="EMBL" id="GAA0396752.1"/>
    </source>
</evidence>
<gene>
    <name evidence="2" type="ORF">GCM10010357_17320</name>
</gene>
<feature type="region of interest" description="Disordered" evidence="1">
    <location>
        <begin position="1"/>
        <end position="20"/>
    </location>
</feature>
<dbReference type="RefSeq" id="WP_344021693.1">
    <property type="nucleotide sequence ID" value="NZ_BAAABX010000018.1"/>
</dbReference>
<reference evidence="2 3" key="1">
    <citation type="journal article" date="2019" name="Int. J. Syst. Evol. Microbiol.">
        <title>The Global Catalogue of Microorganisms (GCM) 10K type strain sequencing project: providing services to taxonomists for standard genome sequencing and annotation.</title>
        <authorList>
            <consortium name="The Broad Institute Genomics Platform"/>
            <consortium name="The Broad Institute Genome Sequencing Center for Infectious Disease"/>
            <person name="Wu L."/>
            <person name="Ma J."/>
        </authorList>
    </citation>
    <scope>NUCLEOTIDE SEQUENCE [LARGE SCALE GENOMIC DNA]</scope>
    <source>
        <strain evidence="2 3">JCM 4788</strain>
    </source>
</reference>
<name>A0ABN0YIK2_9ACTN</name>
<dbReference type="EMBL" id="BAAABX010000018">
    <property type="protein sequence ID" value="GAA0396752.1"/>
    <property type="molecule type" value="Genomic_DNA"/>
</dbReference>
<dbReference type="Proteomes" id="UP001500879">
    <property type="component" value="Unassembled WGS sequence"/>
</dbReference>
<sequence>MGLFDRLTGTAHPGSGVAPRPAGDVRAALLGLNGPDVPYVVRTGTPAEGADLVAEWRIREPAWHAFFAGARMSRTVKTRMRLVPARHEVRALDEEREVKWIGDTPRVVLSREYGRGQMTTVSREWTVGRDAEGRLRMTEVSRFDSAEIKGPLRDAVLGAGWTWRGAFFRL</sequence>
<proteinExistence type="predicted"/>
<keyword evidence="3" id="KW-1185">Reference proteome</keyword>
<organism evidence="2 3">
    <name type="scientific">Streptomyces luteireticuli</name>
    <dbReference type="NCBI Taxonomy" id="173858"/>
    <lineage>
        <taxon>Bacteria</taxon>
        <taxon>Bacillati</taxon>
        <taxon>Actinomycetota</taxon>
        <taxon>Actinomycetes</taxon>
        <taxon>Kitasatosporales</taxon>
        <taxon>Streptomycetaceae</taxon>
        <taxon>Streptomyces</taxon>
    </lineage>
</organism>
<protein>
    <submittedName>
        <fullName evidence="2">Uncharacterized protein</fullName>
    </submittedName>
</protein>
<evidence type="ECO:0000313" key="3">
    <source>
        <dbReference type="Proteomes" id="UP001500879"/>
    </source>
</evidence>
<evidence type="ECO:0000256" key="1">
    <source>
        <dbReference type="SAM" id="MobiDB-lite"/>
    </source>
</evidence>
<accession>A0ABN0YIK2</accession>
<comment type="caution">
    <text evidence="2">The sequence shown here is derived from an EMBL/GenBank/DDBJ whole genome shotgun (WGS) entry which is preliminary data.</text>
</comment>